<dbReference type="InterPro" id="IPR056789">
    <property type="entry name" value="LRR_R13L1-DRL21"/>
</dbReference>
<dbReference type="SUPFAM" id="SSF52540">
    <property type="entry name" value="P-loop containing nucleoside triphosphate hydrolases"/>
    <property type="match status" value="1"/>
</dbReference>
<evidence type="ECO:0000259" key="6">
    <source>
        <dbReference type="Pfam" id="PF00931"/>
    </source>
</evidence>
<dbReference type="EMBL" id="JASCZI010212384">
    <property type="protein sequence ID" value="MED6199299.1"/>
    <property type="molecule type" value="Genomic_DNA"/>
</dbReference>
<keyword evidence="4" id="KW-0611">Plant defense</keyword>
<dbReference type="Gene3D" id="1.10.8.430">
    <property type="entry name" value="Helical domain of apoptotic protease-activating factors"/>
    <property type="match status" value="1"/>
</dbReference>
<organism evidence="10 11">
    <name type="scientific">Stylosanthes scabra</name>
    <dbReference type="NCBI Taxonomy" id="79078"/>
    <lineage>
        <taxon>Eukaryota</taxon>
        <taxon>Viridiplantae</taxon>
        <taxon>Streptophyta</taxon>
        <taxon>Embryophyta</taxon>
        <taxon>Tracheophyta</taxon>
        <taxon>Spermatophyta</taxon>
        <taxon>Magnoliopsida</taxon>
        <taxon>eudicotyledons</taxon>
        <taxon>Gunneridae</taxon>
        <taxon>Pentapetalae</taxon>
        <taxon>rosids</taxon>
        <taxon>fabids</taxon>
        <taxon>Fabales</taxon>
        <taxon>Fabaceae</taxon>
        <taxon>Papilionoideae</taxon>
        <taxon>50 kb inversion clade</taxon>
        <taxon>dalbergioids sensu lato</taxon>
        <taxon>Dalbergieae</taxon>
        <taxon>Pterocarpus clade</taxon>
        <taxon>Stylosanthes</taxon>
    </lineage>
</organism>
<dbReference type="PRINTS" id="PR00364">
    <property type="entry name" value="DISEASERSIST"/>
</dbReference>
<dbReference type="InterPro" id="IPR002182">
    <property type="entry name" value="NB-ARC"/>
</dbReference>
<dbReference type="InterPro" id="IPR041118">
    <property type="entry name" value="Rx_N"/>
</dbReference>
<dbReference type="InterPro" id="IPR042197">
    <property type="entry name" value="Apaf_helical"/>
</dbReference>
<dbReference type="Gene3D" id="1.20.5.4130">
    <property type="match status" value="1"/>
</dbReference>
<evidence type="ECO:0000313" key="11">
    <source>
        <dbReference type="Proteomes" id="UP001341840"/>
    </source>
</evidence>
<comment type="caution">
    <text evidence="10">The sequence shown here is derived from an EMBL/GenBank/DDBJ whole genome shotgun (WGS) entry which is preliminary data.</text>
</comment>
<proteinExistence type="predicted"/>
<keyword evidence="2" id="KW-0677">Repeat</keyword>
<dbReference type="InterPro" id="IPR027417">
    <property type="entry name" value="P-loop_NTPase"/>
</dbReference>
<reference evidence="10 11" key="1">
    <citation type="journal article" date="2023" name="Plants (Basel)">
        <title>Bridging the Gap: Combining Genomics and Transcriptomics Approaches to Understand Stylosanthes scabra, an Orphan Legume from the Brazilian Caatinga.</title>
        <authorList>
            <person name="Ferreira-Neto J.R.C."/>
            <person name="da Silva M.D."/>
            <person name="Binneck E."/>
            <person name="de Melo N.F."/>
            <person name="da Silva R.H."/>
            <person name="de Melo A.L.T.M."/>
            <person name="Pandolfi V."/>
            <person name="Bustamante F.O."/>
            <person name="Brasileiro-Vidal A.C."/>
            <person name="Benko-Iseppon A.M."/>
        </authorList>
    </citation>
    <scope>NUCLEOTIDE SEQUENCE [LARGE SCALE GENOMIC DNA]</scope>
    <source>
        <tissue evidence="10">Leaves</tissue>
    </source>
</reference>
<evidence type="ECO:0000256" key="3">
    <source>
        <dbReference type="ARBA" id="ARBA00022741"/>
    </source>
</evidence>
<dbReference type="InterPro" id="IPR032675">
    <property type="entry name" value="LRR_dom_sf"/>
</dbReference>
<keyword evidence="5" id="KW-0067">ATP-binding</keyword>
<keyword evidence="11" id="KW-1185">Reference proteome</keyword>
<protein>
    <submittedName>
        <fullName evidence="10">Uncharacterized protein</fullName>
    </submittedName>
</protein>
<evidence type="ECO:0000259" key="8">
    <source>
        <dbReference type="Pfam" id="PF23559"/>
    </source>
</evidence>
<dbReference type="SUPFAM" id="SSF52058">
    <property type="entry name" value="L domain-like"/>
    <property type="match status" value="1"/>
</dbReference>
<evidence type="ECO:0000256" key="2">
    <source>
        <dbReference type="ARBA" id="ARBA00022737"/>
    </source>
</evidence>
<feature type="domain" description="Disease resistance N-terminal" evidence="7">
    <location>
        <begin position="6"/>
        <end position="87"/>
    </location>
</feature>
<dbReference type="Proteomes" id="UP001341840">
    <property type="component" value="Unassembled WGS sequence"/>
</dbReference>
<sequence>MAEALLEIVLEKLIPFVQSEFATFFGIREKARELTLTLELTKAVLDDAEDKKWSSRPMKVWLQQLKDAIYVMDDILDQLPPESSQLGCFSSFNPKNMMHRRALGKKLNEIIGRLDRIAQARSYFDLRERVRERPSEIVEWRQSSPTITVPEVHGRDEDKKEIVKFLLCPSRSSESLSVYAIVGLGGLGKTTLVQLVYNDQQVGNNFDLKIWVCVSENFTMESILCSIVEATTNAKSKRMALEAMEKKVKELLQSKKYLLVLDDVWKRSQEMEFGLTQDKWDKLKSVLSCGSKGSSILVSTRDKHVATIMGTCQPHDLGRLSDDDCWSLFKLRAFGADKEERAELVAIGKEIVKKCGGSPLAALALGGVMQSRNTEKEWLEVQKSELWSLPDENDVLRVLRLSYSSLTPTLKQCFAFCAMFPKDTEIEKQELIYLWMANGFISSRANLEVEEVGNMVWNELYQKSFFQDVRSYDDFSGNAYFKMHDLVHDLAQSISEQECICLENQTINVSSTNPHHIGFGYIDEKRTFEKVESLRTLYQLTSSVSSTLIRTNHSLRVLSTYALLSFGSLTCLRYLEFSYLDIKSLPASICNLRKLEILKLIGLLRLRRLPKHLSRMQNLRHLVIEECTSLSGMFPDARKLSHLRTLSEYIVKSEKGHSLAELCNLNLGGKLTIRGLQNVGSISEDEDPNLKGKQDLQVLYLIWQNSGETKSVAVEEVLKLLQPHSNLKQLKIYYYKGLCFPTWMGNNSTLKNLTDLVLYSCVNCRQLPSLGRLPSLRMLVIQDMGDVRYIDEDESYEGVEAIPFPSLQQLDVRDLPNVERLLKRETANMFPSLSTLLIERCPKLQLPCLPRVKHLTVSRCSSETLGSISNLNGLNELGLSGSDKDVVWCFPEGMMSNMTSLSTLNIAYFSELKELPSDFTKLTALSDLSIVGCDKLECLPEQGFEDLCSLRRLYIRDCEALRCLPEGIRHLTSLQYLSISFCPALKERCKEGTGQDWHKIAHIPQVILKASHSD</sequence>
<evidence type="ECO:0000259" key="9">
    <source>
        <dbReference type="Pfam" id="PF25019"/>
    </source>
</evidence>
<dbReference type="PANTHER" id="PTHR36766:SF42">
    <property type="entry name" value="NB-ARC DOMAIN DISEASE RESISTANCE PROTEIN"/>
    <property type="match status" value="1"/>
</dbReference>
<dbReference type="Pfam" id="PF18052">
    <property type="entry name" value="Rx_N"/>
    <property type="match status" value="1"/>
</dbReference>
<keyword evidence="1" id="KW-0433">Leucine-rich repeat</keyword>
<dbReference type="Pfam" id="PF25019">
    <property type="entry name" value="LRR_R13L1-DRL21"/>
    <property type="match status" value="1"/>
</dbReference>
<keyword evidence="3" id="KW-0547">Nucleotide-binding</keyword>
<dbReference type="InterPro" id="IPR058922">
    <property type="entry name" value="WHD_DRP"/>
</dbReference>
<dbReference type="PANTHER" id="PTHR36766">
    <property type="entry name" value="PLANT BROAD-SPECTRUM MILDEW RESISTANCE PROTEIN RPW8"/>
    <property type="match status" value="1"/>
</dbReference>
<feature type="domain" description="R13L1/DRL21-like LRR repeat region" evidence="9">
    <location>
        <begin position="659"/>
        <end position="784"/>
    </location>
</feature>
<gene>
    <name evidence="10" type="ORF">PIB30_074729</name>
</gene>
<name>A0ABU6XQE9_9FABA</name>
<dbReference type="Pfam" id="PF23559">
    <property type="entry name" value="WHD_DRP"/>
    <property type="match status" value="1"/>
</dbReference>
<dbReference type="SUPFAM" id="SSF52047">
    <property type="entry name" value="RNI-like"/>
    <property type="match status" value="1"/>
</dbReference>
<evidence type="ECO:0000256" key="1">
    <source>
        <dbReference type="ARBA" id="ARBA00022614"/>
    </source>
</evidence>
<dbReference type="Pfam" id="PF00931">
    <property type="entry name" value="NB-ARC"/>
    <property type="match status" value="1"/>
</dbReference>
<dbReference type="Gene3D" id="1.10.10.10">
    <property type="entry name" value="Winged helix-like DNA-binding domain superfamily/Winged helix DNA-binding domain"/>
    <property type="match status" value="1"/>
</dbReference>
<accession>A0ABU6XQE9</accession>
<evidence type="ECO:0000259" key="7">
    <source>
        <dbReference type="Pfam" id="PF18052"/>
    </source>
</evidence>
<evidence type="ECO:0000256" key="5">
    <source>
        <dbReference type="ARBA" id="ARBA00022840"/>
    </source>
</evidence>
<dbReference type="Gene3D" id="3.40.50.300">
    <property type="entry name" value="P-loop containing nucleotide triphosphate hydrolases"/>
    <property type="match status" value="1"/>
</dbReference>
<evidence type="ECO:0000256" key="4">
    <source>
        <dbReference type="ARBA" id="ARBA00022821"/>
    </source>
</evidence>
<dbReference type="InterPro" id="IPR036388">
    <property type="entry name" value="WH-like_DNA-bd_sf"/>
</dbReference>
<feature type="domain" description="NB-ARC" evidence="6">
    <location>
        <begin position="158"/>
        <end position="337"/>
    </location>
</feature>
<evidence type="ECO:0000313" key="10">
    <source>
        <dbReference type="EMBL" id="MED6199299.1"/>
    </source>
</evidence>
<feature type="domain" description="Disease resistance protein winged helix" evidence="8">
    <location>
        <begin position="419"/>
        <end position="491"/>
    </location>
</feature>
<dbReference type="Gene3D" id="3.80.10.10">
    <property type="entry name" value="Ribonuclease Inhibitor"/>
    <property type="match status" value="3"/>
</dbReference>